<protein>
    <submittedName>
        <fullName evidence="1">Uncharacterized protein</fullName>
    </submittedName>
</protein>
<dbReference type="AlphaFoldDB" id="A0A2A7AWF9"/>
<dbReference type="RefSeq" id="WP_097779969.1">
    <property type="nucleotide sequence ID" value="NZ_NMTZ01000026.1"/>
</dbReference>
<dbReference type="EMBL" id="NMTZ01000026">
    <property type="protein sequence ID" value="PDX83410.1"/>
    <property type="molecule type" value="Genomic_DNA"/>
</dbReference>
<name>A0A2A7AWF9_9FIRM</name>
<reference evidence="1 2" key="1">
    <citation type="journal article" date="2017" name="Front. Microbiol.">
        <title>New Insights into the Diversity of the Genus Faecalibacterium.</title>
        <authorList>
            <person name="Benevides L."/>
            <person name="Burman S."/>
            <person name="Martin R."/>
            <person name="Robert V."/>
            <person name="Thomas M."/>
            <person name="Miquel S."/>
            <person name="Chain F."/>
            <person name="Sokol H."/>
            <person name="Bermudez-Humaran L.G."/>
            <person name="Morrison M."/>
            <person name="Langella P."/>
            <person name="Azevedo V.A."/>
            <person name="Chatel J.M."/>
            <person name="Soares S."/>
        </authorList>
    </citation>
    <scope>NUCLEOTIDE SEQUENCE [LARGE SCALE GENOMIC DNA]</scope>
    <source>
        <strain evidence="1 2">CNCM I 4644</strain>
    </source>
</reference>
<comment type="caution">
    <text evidence="1">The sequence shown here is derived from an EMBL/GenBank/DDBJ whole genome shotgun (WGS) entry which is preliminary data.</text>
</comment>
<gene>
    <name evidence="1" type="ORF">CGS59_11015</name>
</gene>
<evidence type="ECO:0000313" key="1">
    <source>
        <dbReference type="EMBL" id="PDX83410.1"/>
    </source>
</evidence>
<accession>A0A2A7AWF9</accession>
<proteinExistence type="predicted"/>
<organism evidence="1 2">
    <name type="scientific">Faecalibacterium prausnitzii</name>
    <dbReference type="NCBI Taxonomy" id="853"/>
    <lineage>
        <taxon>Bacteria</taxon>
        <taxon>Bacillati</taxon>
        <taxon>Bacillota</taxon>
        <taxon>Clostridia</taxon>
        <taxon>Eubacteriales</taxon>
        <taxon>Oscillospiraceae</taxon>
        <taxon>Faecalibacterium</taxon>
    </lineage>
</organism>
<dbReference type="Proteomes" id="UP000220480">
    <property type="component" value="Unassembled WGS sequence"/>
</dbReference>
<evidence type="ECO:0000313" key="2">
    <source>
        <dbReference type="Proteomes" id="UP000220480"/>
    </source>
</evidence>
<sequence>MFIDTWSRDTLETSVARCLNRTIPEIYSEIEKADQVSRQPEGGYDADVFQEEVLKFVKTCDLELLNQIQFYHLARRLNIDEDVEGKNLQTLLLTENAFTSFLRKRGVTFRENEHIDVIYNGIVQDISEHKLEVNVNYLYSRLGYYKENLDYYFNGLAFHDQIKKNYYADALRDGPEILSNLSRLLNKPQLILDYEKSSRYYCFAYCVPMSEIVFEDKPKLEDDAKMTYFLQRCFERLHQYWMGEEITGDSDNPILVLRNNKNMSAVYFTQKELVDQEVF</sequence>